<dbReference type="SUPFAM" id="SSF56925">
    <property type="entry name" value="OMPA-like"/>
    <property type="match status" value="1"/>
</dbReference>
<dbReference type="InterPro" id="IPR011250">
    <property type="entry name" value="OMP/PagP_B-barrel"/>
</dbReference>
<dbReference type="Pfam" id="PF13505">
    <property type="entry name" value="OMP_b-brl"/>
    <property type="match status" value="1"/>
</dbReference>
<proteinExistence type="inferred from homology"/>
<evidence type="ECO:0000256" key="6">
    <source>
        <dbReference type="SAM" id="SignalP"/>
    </source>
</evidence>
<dbReference type="InterPro" id="IPR000758">
    <property type="entry name" value="Enterovir_OMP"/>
</dbReference>
<dbReference type="Gene3D" id="2.40.160.20">
    <property type="match status" value="1"/>
</dbReference>
<protein>
    <recommendedName>
        <fullName evidence="7">Outer membrane protein beta-barrel domain-containing protein</fullName>
    </recommendedName>
</protein>
<gene>
    <name evidence="8" type="ORF">B5V03_02950</name>
</gene>
<dbReference type="PANTHER" id="PTHR34001">
    <property type="entry name" value="BLL7405 PROTEIN"/>
    <property type="match status" value="1"/>
</dbReference>
<dbReference type="InterPro" id="IPR027385">
    <property type="entry name" value="Beta-barrel_OMP"/>
</dbReference>
<comment type="subcellular location">
    <subcellularLocation>
        <location evidence="1">Cell outer membrane</location>
    </subcellularLocation>
</comment>
<name>A0A4Q1VM81_9BRAD</name>
<dbReference type="PROSITE" id="PS00695">
    <property type="entry name" value="ENT_VIR_OMP_2"/>
    <property type="match status" value="1"/>
</dbReference>
<dbReference type="GO" id="GO:0044384">
    <property type="term" value="C:host outer membrane"/>
    <property type="evidence" value="ECO:0007669"/>
    <property type="project" value="InterPro"/>
</dbReference>
<dbReference type="GO" id="GO:0009279">
    <property type="term" value="C:cell outer membrane"/>
    <property type="evidence" value="ECO:0007669"/>
    <property type="project" value="UniProtKB-SubCell"/>
</dbReference>
<evidence type="ECO:0000256" key="4">
    <source>
        <dbReference type="ARBA" id="ARBA00023237"/>
    </source>
</evidence>
<reference evidence="8 9" key="1">
    <citation type="submission" date="2017-03" db="EMBL/GenBank/DDBJ databases">
        <authorList>
            <person name="Safronova V.I."/>
            <person name="Sazanova A.L."/>
            <person name="Chirak E.R."/>
        </authorList>
    </citation>
    <scope>NUCLEOTIDE SEQUENCE [LARGE SCALE GENOMIC DNA]</scope>
    <source>
        <strain evidence="8 9">Opo-243</strain>
    </source>
</reference>
<dbReference type="AlphaFoldDB" id="A0A4Q1VM81"/>
<evidence type="ECO:0000313" key="8">
    <source>
        <dbReference type="EMBL" id="RXT53588.1"/>
    </source>
</evidence>
<dbReference type="PANTHER" id="PTHR34001:SF3">
    <property type="entry name" value="BLL7405 PROTEIN"/>
    <property type="match status" value="1"/>
</dbReference>
<comment type="caution">
    <text evidence="8">The sequence shown here is derived from an EMBL/GenBank/DDBJ whole genome shotgun (WGS) entry which is preliminary data.</text>
</comment>
<dbReference type="InterPro" id="IPR051692">
    <property type="entry name" value="OMP-like"/>
</dbReference>
<evidence type="ECO:0000259" key="7">
    <source>
        <dbReference type="Pfam" id="PF13505"/>
    </source>
</evidence>
<keyword evidence="9" id="KW-1185">Reference proteome</keyword>
<evidence type="ECO:0000256" key="1">
    <source>
        <dbReference type="ARBA" id="ARBA00004442"/>
    </source>
</evidence>
<keyword evidence="4" id="KW-0998">Cell outer membrane</keyword>
<dbReference type="OrthoDB" id="8001404at2"/>
<accession>A0A4Q1VM81</accession>
<feature type="domain" description="Outer membrane protein beta-barrel" evidence="7">
    <location>
        <begin position="8"/>
        <end position="305"/>
    </location>
</feature>
<keyword evidence="2 6" id="KW-0732">Signal</keyword>
<organism evidence="8 9">
    <name type="scientific">Bradyrhizobium betae</name>
    <dbReference type="NCBI Taxonomy" id="244734"/>
    <lineage>
        <taxon>Bacteria</taxon>
        <taxon>Pseudomonadati</taxon>
        <taxon>Pseudomonadota</taxon>
        <taxon>Alphaproteobacteria</taxon>
        <taxon>Hyphomicrobiales</taxon>
        <taxon>Nitrobacteraceae</taxon>
        <taxon>Bradyrhizobium</taxon>
    </lineage>
</organism>
<dbReference type="RefSeq" id="WP_129267784.1">
    <property type="nucleotide sequence ID" value="NZ_MZXW01000005.1"/>
</dbReference>
<dbReference type="Proteomes" id="UP000290819">
    <property type="component" value="Unassembled WGS sequence"/>
</dbReference>
<comment type="similarity">
    <text evidence="5">Belongs to the Omp25/RopB family.</text>
</comment>
<evidence type="ECO:0000313" key="9">
    <source>
        <dbReference type="Proteomes" id="UP000290819"/>
    </source>
</evidence>
<feature type="signal peptide" evidence="6">
    <location>
        <begin position="1"/>
        <end position="19"/>
    </location>
</feature>
<evidence type="ECO:0000256" key="5">
    <source>
        <dbReference type="ARBA" id="ARBA00038306"/>
    </source>
</evidence>
<sequence length="305" mass="33154">MRRLLLAAVMLGTVSAAHAADMPDLPILRGSVTDGLSRASHNWDGFYVGGQVGYTSSQVDFGHAPKSMTNFMLRNSVLQDPVSQWSLLPKNHVQANGFGAFVGRNWQWYDAVLGIEANYNYMNKLASAASDSMSLAIVNPSGETPPAGHTYTYNTTLSGGAALQIKDIVTFRGRVGWDGGDFMPYAFAGLAVGRADVSRSATVSWTKLDDYDRTTQTLVGFTGAGVPIYTTTTTHQTDNLGSNTQTQTERRTNSFLTGWTGGIGLEYAVWDCLFLRAEWEHIGFSNVKDISVSLDNFRVGAGYKF</sequence>
<keyword evidence="3" id="KW-0472">Membrane</keyword>
<evidence type="ECO:0000256" key="3">
    <source>
        <dbReference type="ARBA" id="ARBA00023136"/>
    </source>
</evidence>
<dbReference type="EMBL" id="MZXW01000005">
    <property type="protein sequence ID" value="RXT53588.1"/>
    <property type="molecule type" value="Genomic_DNA"/>
</dbReference>
<evidence type="ECO:0000256" key="2">
    <source>
        <dbReference type="ARBA" id="ARBA00022729"/>
    </source>
</evidence>
<feature type="chain" id="PRO_5020417787" description="Outer membrane protein beta-barrel domain-containing protein" evidence="6">
    <location>
        <begin position="20"/>
        <end position="305"/>
    </location>
</feature>